<sequence>MVNLGVCCADLQDNKTLMKMGLGLVLVGHVNLLLGALVHGVVLRNLHMYFHNEALARAKLYTLSNIIALVAGLVGIIAGISAIVLSKNKKNRILMWILLVVSFLSGLLAAASSVGLTVSMAKAIKNGGQGLRKYCTYVGATHSSIPNNECPFDPTRIYETTVIMWVPLILMSLVEVVFSGRCFAACVSFLRLCTCRRRKKAINAKRVRIQSQVEMVSTIEPEVEPEPEEESEEEPEEEPAEQHELLRPDSPSEQNDWV</sequence>
<keyword evidence="2" id="KW-1185">Reference proteome</keyword>
<accession>A0ACC2FCC0</accession>
<gene>
    <name evidence="1" type="ORF">DPEC_G00314910</name>
</gene>
<dbReference type="Proteomes" id="UP001157502">
    <property type="component" value="Chromosome 30"/>
</dbReference>
<evidence type="ECO:0000313" key="2">
    <source>
        <dbReference type="Proteomes" id="UP001157502"/>
    </source>
</evidence>
<dbReference type="EMBL" id="CM055757">
    <property type="protein sequence ID" value="KAJ7988990.1"/>
    <property type="molecule type" value="Genomic_DNA"/>
</dbReference>
<reference evidence="1" key="1">
    <citation type="submission" date="2021-05" db="EMBL/GenBank/DDBJ databases">
        <authorList>
            <person name="Pan Q."/>
            <person name="Jouanno E."/>
            <person name="Zahm M."/>
            <person name="Klopp C."/>
            <person name="Cabau C."/>
            <person name="Louis A."/>
            <person name="Berthelot C."/>
            <person name="Parey E."/>
            <person name="Roest Crollius H."/>
            <person name="Montfort J."/>
            <person name="Robinson-Rechavi M."/>
            <person name="Bouchez O."/>
            <person name="Lampietro C."/>
            <person name="Lopez Roques C."/>
            <person name="Donnadieu C."/>
            <person name="Postlethwait J."/>
            <person name="Bobe J."/>
            <person name="Dillon D."/>
            <person name="Chandos A."/>
            <person name="von Hippel F."/>
            <person name="Guiguen Y."/>
        </authorList>
    </citation>
    <scope>NUCLEOTIDE SEQUENCE</scope>
    <source>
        <strain evidence="1">YG-Jan2019</strain>
    </source>
</reference>
<comment type="caution">
    <text evidence="1">The sequence shown here is derived from an EMBL/GenBank/DDBJ whole genome shotgun (WGS) entry which is preliminary data.</text>
</comment>
<organism evidence="1 2">
    <name type="scientific">Dallia pectoralis</name>
    <name type="common">Alaska blackfish</name>
    <dbReference type="NCBI Taxonomy" id="75939"/>
    <lineage>
        <taxon>Eukaryota</taxon>
        <taxon>Metazoa</taxon>
        <taxon>Chordata</taxon>
        <taxon>Craniata</taxon>
        <taxon>Vertebrata</taxon>
        <taxon>Euteleostomi</taxon>
        <taxon>Actinopterygii</taxon>
        <taxon>Neopterygii</taxon>
        <taxon>Teleostei</taxon>
        <taxon>Protacanthopterygii</taxon>
        <taxon>Esociformes</taxon>
        <taxon>Umbridae</taxon>
        <taxon>Dallia</taxon>
    </lineage>
</organism>
<proteinExistence type="predicted"/>
<name>A0ACC2FCC0_DALPE</name>
<evidence type="ECO:0000313" key="1">
    <source>
        <dbReference type="EMBL" id="KAJ7988990.1"/>
    </source>
</evidence>
<protein>
    <submittedName>
        <fullName evidence="1">Uncharacterized protein</fullName>
    </submittedName>
</protein>